<keyword evidence="10" id="KW-1185">Reference proteome</keyword>
<gene>
    <name evidence="9" type="ORF">OLC1_LOCUS6662</name>
</gene>
<dbReference type="GO" id="GO:0005737">
    <property type="term" value="C:cytoplasm"/>
    <property type="evidence" value="ECO:0007669"/>
    <property type="project" value="UniProtKB-SubCell"/>
</dbReference>
<dbReference type="InterPro" id="IPR044974">
    <property type="entry name" value="Disease_R_plants"/>
</dbReference>
<evidence type="ECO:0000256" key="6">
    <source>
        <dbReference type="ARBA" id="ARBA00022821"/>
    </source>
</evidence>
<feature type="domain" description="Disease resistance protein winged helix" evidence="8">
    <location>
        <begin position="1"/>
        <end position="54"/>
    </location>
</feature>
<organism evidence="9 10">
    <name type="scientific">Oldenlandia corymbosa var. corymbosa</name>
    <dbReference type="NCBI Taxonomy" id="529605"/>
    <lineage>
        <taxon>Eukaryota</taxon>
        <taxon>Viridiplantae</taxon>
        <taxon>Streptophyta</taxon>
        <taxon>Embryophyta</taxon>
        <taxon>Tracheophyta</taxon>
        <taxon>Spermatophyta</taxon>
        <taxon>Magnoliopsida</taxon>
        <taxon>eudicotyledons</taxon>
        <taxon>Gunneridae</taxon>
        <taxon>Pentapetalae</taxon>
        <taxon>asterids</taxon>
        <taxon>lamiids</taxon>
        <taxon>Gentianales</taxon>
        <taxon>Rubiaceae</taxon>
        <taxon>Rubioideae</taxon>
        <taxon>Spermacoceae</taxon>
        <taxon>Hedyotis-Oldenlandia complex</taxon>
        <taxon>Oldenlandia</taxon>
    </lineage>
</organism>
<comment type="function">
    <text evidence="1">Confers resistance to late blight (Phytophthora infestans) races carrying the avirulence gene Avr1. Resistance proteins guard the plant against pathogens that contain an appropriate avirulence protein via an indirect interaction with this avirulence protein. That triggers a defense system including the hypersensitive response, which restricts the pathogen growth.</text>
</comment>
<accession>A0AAV1CK54</accession>
<comment type="subcellular location">
    <subcellularLocation>
        <location evidence="2">Cytoplasm</location>
    </subcellularLocation>
</comment>
<keyword evidence="3" id="KW-0963">Cytoplasm</keyword>
<sequence length="205" mass="23384">MAEGFVKKDGMKRLSDVAEEYLNDLIGRSLLMVAEQKCNGGAKTCCIHDLLHEFCLHKAQDDQFFYFLKGGYDELLLRVLDLEQIDLGVTIPNEIELLVRLAYFAIRKKFGGIPPSIANLSNLETFIVNGHFGKNISLPGNFWNLQKLKHFCMTGSRFNGGMLPLENLDNSPDLYDLERICRVILPLDCNIMEGLMRKFPNIRIR</sequence>
<evidence type="ECO:0000256" key="5">
    <source>
        <dbReference type="ARBA" id="ARBA00022741"/>
    </source>
</evidence>
<evidence type="ECO:0000256" key="7">
    <source>
        <dbReference type="ARBA" id="ARBA00022840"/>
    </source>
</evidence>
<dbReference type="InterPro" id="IPR036388">
    <property type="entry name" value="WH-like_DNA-bd_sf"/>
</dbReference>
<dbReference type="Gene3D" id="3.80.10.10">
    <property type="entry name" value="Ribonuclease Inhibitor"/>
    <property type="match status" value="1"/>
</dbReference>
<name>A0AAV1CK54_OLDCO</name>
<dbReference type="PANTHER" id="PTHR23155:SF1152">
    <property type="entry name" value="AAA+ ATPASE DOMAIN-CONTAINING PROTEIN"/>
    <property type="match status" value="1"/>
</dbReference>
<evidence type="ECO:0000313" key="9">
    <source>
        <dbReference type="EMBL" id="CAI9095765.1"/>
    </source>
</evidence>
<dbReference type="PANTHER" id="PTHR23155">
    <property type="entry name" value="DISEASE RESISTANCE PROTEIN RP"/>
    <property type="match status" value="1"/>
</dbReference>
<evidence type="ECO:0000256" key="2">
    <source>
        <dbReference type="ARBA" id="ARBA00004496"/>
    </source>
</evidence>
<dbReference type="InterPro" id="IPR058922">
    <property type="entry name" value="WHD_DRP"/>
</dbReference>
<evidence type="ECO:0000256" key="3">
    <source>
        <dbReference type="ARBA" id="ARBA00022490"/>
    </source>
</evidence>
<dbReference type="SUPFAM" id="SSF52058">
    <property type="entry name" value="L domain-like"/>
    <property type="match status" value="1"/>
</dbReference>
<proteinExistence type="predicted"/>
<dbReference type="Gene3D" id="1.10.10.10">
    <property type="entry name" value="Winged helix-like DNA-binding domain superfamily/Winged helix DNA-binding domain"/>
    <property type="match status" value="1"/>
</dbReference>
<reference evidence="9" key="1">
    <citation type="submission" date="2023-03" db="EMBL/GenBank/DDBJ databases">
        <authorList>
            <person name="Julca I."/>
        </authorList>
    </citation>
    <scope>NUCLEOTIDE SEQUENCE</scope>
</reference>
<protein>
    <submittedName>
        <fullName evidence="9">OLC1v1031771C1</fullName>
    </submittedName>
</protein>
<evidence type="ECO:0000313" key="10">
    <source>
        <dbReference type="Proteomes" id="UP001161247"/>
    </source>
</evidence>
<dbReference type="Pfam" id="PF23559">
    <property type="entry name" value="WHD_DRP"/>
    <property type="match status" value="1"/>
</dbReference>
<keyword evidence="4" id="KW-0381">Hypersensitive response</keyword>
<dbReference type="AlphaFoldDB" id="A0AAV1CK54"/>
<evidence type="ECO:0000259" key="8">
    <source>
        <dbReference type="Pfam" id="PF23559"/>
    </source>
</evidence>
<dbReference type="Proteomes" id="UP001161247">
    <property type="component" value="Chromosome 2"/>
</dbReference>
<keyword evidence="5" id="KW-0547">Nucleotide-binding</keyword>
<evidence type="ECO:0000256" key="4">
    <source>
        <dbReference type="ARBA" id="ARBA00022667"/>
    </source>
</evidence>
<evidence type="ECO:0000256" key="1">
    <source>
        <dbReference type="ARBA" id="ARBA00002074"/>
    </source>
</evidence>
<dbReference type="GO" id="GO:0009626">
    <property type="term" value="P:plant-type hypersensitive response"/>
    <property type="evidence" value="ECO:0007669"/>
    <property type="project" value="UniProtKB-KW"/>
</dbReference>
<dbReference type="InterPro" id="IPR032675">
    <property type="entry name" value="LRR_dom_sf"/>
</dbReference>
<dbReference type="EMBL" id="OX459119">
    <property type="protein sequence ID" value="CAI9095765.1"/>
    <property type="molecule type" value="Genomic_DNA"/>
</dbReference>
<keyword evidence="7" id="KW-0067">ATP-binding</keyword>
<keyword evidence="6" id="KW-0611">Plant defense</keyword>